<dbReference type="Proteomes" id="UP000887566">
    <property type="component" value="Unplaced"/>
</dbReference>
<feature type="region of interest" description="Disordered" evidence="1">
    <location>
        <begin position="1"/>
        <end position="61"/>
    </location>
</feature>
<reference evidence="3" key="1">
    <citation type="submission" date="2022-11" db="UniProtKB">
        <authorList>
            <consortium name="WormBaseParasite"/>
        </authorList>
    </citation>
    <scope>IDENTIFICATION</scope>
</reference>
<dbReference type="AlphaFoldDB" id="A0A914XB24"/>
<organism evidence="2 3">
    <name type="scientific">Plectus sambesii</name>
    <dbReference type="NCBI Taxonomy" id="2011161"/>
    <lineage>
        <taxon>Eukaryota</taxon>
        <taxon>Metazoa</taxon>
        <taxon>Ecdysozoa</taxon>
        <taxon>Nematoda</taxon>
        <taxon>Chromadorea</taxon>
        <taxon>Plectida</taxon>
        <taxon>Plectina</taxon>
        <taxon>Plectoidea</taxon>
        <taxon>Plectidae</taxon>
        <taxon>Plectus</taxon>
    </lineage>
</organism>
<evidence type="ECO:0000313" key="2">
    <source>
        <dbReference type="Proteomes" id="UP000887566"/>
    </source>
</evidence>
<evidence type="ECO:0000313" key="3">
    <source>
        <dbReference type="WBParaSite" id="PSAMB.scaffold681size43870.g8035.t1"/>
    </source>
</evidence>
<sequence>MNEAGETAQPTLHTGQGMRGMAGERLGPAHASPCGEDRTEATDRDRARASEREGKRGSRRELSWRERDETNYIIWAGGSIDRCSNSGLRTALRPPSSHFEAARSDPCLVLFCSLLCSSEDGEERERRAAARRDARYALIELSPFAAAGALLLAPPTRLARRLLEETVVPSFCPPPLRCHPRSLKLAALFIRPCSLLNTLGKES</sequence>
<accession>A0A914XB24</accession>
<feature type="compositionally biased region" description="Basic and acidic residues" evidence="1">
    <location>
        <begin position="35"/>
        <end position="61"/>
    </location>
</feature>
<evidence type="ECO:0000256" key="1">
    <source>
        <dbReference type="SAM" id="MobiDB-lite"/>
    </source>
</evidence>
<name>A0A914XB24_9BILA</name>
<protein>
    <submittedName>
        <fullName evidence="3">Uncharacterized protein</fullName>
    </submittedName>
</protein>
<keyword evidence="2" id="KW-1185">Reference proteome</keyword>
<dbReference type="WBParaSite" id="PSAMB.scaffold681size43870.g8035.t1">
    <property type="protein sequence ID" value="PSAMB.scaffold681size43870.g8035.t1"/>
    <property type="gene ID" value="PSAMB.scaffold681size43870.g8035"/>
</dbReference>
<proteinExistence type="predicted"/>